<dbReference type="InterPro" id="IPR036259">
    <property type="entry name" value="MFS_trans_sf"/>
</dbReference>
<dbReference type="SUPFAM" id="SSF103473">
    <property type="entry name" value="MFS general substrate transporter"/>
    <property type="match status" value="1"/>
</dbReference>
<gene>
    <name evidence="8" type="ORF">P2G67_06130</name>
</gene>
<accession>A0ABT5YKY9</accession>
<feature type="transmembrane region" description="Helical" evidence="6">
    <location>
        <begin position="232"/>
        <end position="250"/>
    </location>
</feature>
<feature type="transmembrane region" description="Helical" evidence="6">
    <location>
        <begin position="21"/>
        <end position="44"/>
    </location>
</feature>
<evidence type="ECO:0000256" key="1">
    <source>
        <dbReference type="ARBA" id="ARBA00004651"/>
    </source>
</evidence>
<sequence length="428" mass="44987">MTTEAQLRSSRSAEQEETPNLGLLRIALVVALPFAGGYFLSYLFRSVNAVISGRLLSELGLDASALGLLTAAYFLAFACFQLPLGLLLDRFGPRRVQAGLLLFAAIGGVVFALGQSLTTLMIGRALIGLGCAGGLMASLKALSLWFPPQRWALVNGCFLMVGGLGAATATAPVEAALHLVDWRTLFLILSGATLLVASLIFLVVPPRGEQGAAQSNLREQLAGLGRILSSRLFWAAVPLSVSSLAAGLSLQGLWAGPWLADVGGLSSSAVAGVLLALALSMTVGFFFGGLLADGMERIGLGLDAAMVLGAILFILPQLAIVLELAPQSALPWMAFGFTSNLCMVIYPRLARSFPLSLSGRVNTSLNLMVFIGAFAMQYAIGGLLDLAAPEAQGHYPAEAYQLAFGGVVGLQLLSLLWYLFFLPRGQRI</sequence>
<dbReference type="EMBL" id="JARHUD010000003">
    <property type="protein sequence ID" value="MDF2095549.1"/>
    <property type="molecule type" value="Genomic_DNA"/>
</dbReference>
<dbReference type="Proteomes" id="UP001215503">
    <property type="component" value="Unassembled WGS sequence"/>
</dbReference>
<keyword evidence="2" id="KW-1003">Cell membrane</keyword>
<keyword evidence="4 6" id="KW-1133">Transmembrane helix</keyword>
<keyword evidence="5 6" id="KW-0472">Membrane</keyword>
<keyword evidence="9" id="KW-1185">Reference proteome</keyword>
<dbReference type="InterPro" id="IPR011701">
    <property type="entry name" value="MFS"/>
</dbReference>
<comment type="caution">
    <text evidence="8">The sequence shown here is derived from an EMBL/GenBank/DDBJ whole genome shotgun (WGS) entry which is preliminary data.</text>
</comment>
<proteinExistence type="predicted"/>
<feature type="transmembrane region" description="Helical" evidence="6">
    <location>
        <begin position="361"/>
        <end position="380"/>
    </location>
</feature>
<feature type="transmembrane region" description="Helical" evidence="6">
    <location>
        <begin position="151"/>
        <end position="173"/>
    </location>
</feature>
<feature type="transmembrane region" description="Helical" evidence="6">
    <location>
        <begin position="185"/>
        <end position="204"/>
    </location>
</feature>
<evidence type="ECO:0000313" key="9">
    <source>
        <dbReference type="Proteomes" id="UP001215503"/>
    </source>
</evidence>
<evidence type="ECO:0000256" key="5">
    <source>
        <dbReference type="ARBA" id="ARBA00023136"/>
    </source>
</evidence>
<feature type="transmembrane region" description="Helical" evidence="6">
    <location>
        <begin position="400"/>
        <end position="422"/>
    </location>
</feature>
<keyword evidence="3 6" id="KW-0812">Transmembrane</keyword>
<evidence type="ECO:0000256" key="4">
    <source>
        <dbReference type="ARBA" id="ARBA00022989"/>
    </source>
</evidence>
<dbReference type="PROSITE" id="PS50850">
    <property type="entry name" value="MFS"/>
    <property type="match status" value="1"/>
</dbReference>
<organism evidence="8 9">
    <name type="scientific">Aquibaculum arenosum</name>
    <dbReference type="NCBI Taxonomy" id="3032591"/>
    <lineage>
        <taxon>Bacteria</taxon>
        <taxon>Pseudomonadati</taxon>
        <taxon>Pseudomonadota</taxon>
        <taxon>Alphaproteobacteria</taxon>
        <taxon>Rhodospirillales</taxon>
        <taxon>Rhodovibrionaceae</taxon>
        <taxon>Aquibaculum</taxon>
    </lineage>
</organism>
<evidence type="ECO:0000256" key="6">
    <source>
        <dbReference type="SAM" id="Phobius"/>
    </source>
</evidence>
<feature type="transmembrane region" description="Helical" evidence="6">
    <location>
        <begin position="64"/>
        <end position="86"/>
    </location>
</feature>
<protein>
    <submittedName>
        <fullName evidence="8">MFS transporter</fullName>
    </submittedName>
</protein>
<feature type="transmembrane region" description="Helical" evidence="6">
    <location>
        <begin position="304"/>
        <end position="324"/>
    </location>
</feature>
<dbReference type="Gene3D" id="1.20.1250.20">
    <property type="entry name" value="MFS general substrate transporter like domains"/>
    <property type="match status" value="1"/>
</dbReference>
<feature type="transmembrane region" description="Helical" evidence="6">
    <location>
        <begin position="98"/>
        <end position="115"/>
    </location>
</feature>
<evidence type="ECO:0000313" key="8">
    <source>
        <dbReference type="EMBL" id="MDF2095549.1"/>
    </source>
</evidence>
<evidence type="ECO:0000256" key="2">
    <source>
        <dbReference type="ARBA" id="ARBA00022475"/>
    </source>
</evidence>
<feature type="transmembrane region" description="Helical" evidence="6">
    <location>
        <begin position="270"/>
        <end position="292"/>
    </location>
</feature>
<reference evidence="8 9" key="1">
    <citation type="submission" date="2023-03" db="EMBL/GenBank/DDBJ databases">
        <title>Fodinicurvata sp. CAU 1616 isolated from sea sendiment.</title>
        <authorList>
            <person name="Kim W."/>
        </authorList>
    </citation>
    <scope>NUCLEOTIDE SEQUENCE [LARGE SCALE GENOMIC DNA]</scope>
    <source>
        <strain evidence="8 9">CAU 1616</strain>
    </source>
</reference>
<dbReference type="PANTHER" id="PTHR43124:SF3">
    <property type="entry name" value="CHLORAMPHENICOL EFFLUX PUMP RV0191"/>
    <property type="match status" value="1"/>
</dbReference>
<dbReference type="Pfam" id="PF07690">
    <property type="entry name" value="MFS_1"/>
    <property type="match status" value="1"/>
</dbReference>
<evidence type="ECO:0000259" key="7">
    <source>
        <dbReference type="PROSITE" id="PS50850"/>
    </source>
</evidence>
<dbReference type="RefSeq" id="WP_275821085.1">
    <property type="nucleotide sequence ID" value="NZ_JARHUD010000003.1"/>
</dbReference>
<name>A0ABT5YKY9_9PROT</name>
<dbReference type="InterPro" id="IPR050189">
    <property type="entry name" value="MFS_Efflux_Transporters"/>
</dbReference>
<dbReference type="InterPro" id="IPR020846">
    <property type="entry name" value="MFS_dom"/>
</dbReference>
<dbReference type="PANTHER" id="PTHR43124">
    <property type="entry name" value="PURINE EFFLUX PUMP PBUE"/>
    <property type="match status" value="1"/>
</dbReference>
<comment type="subcellular location">
    <subcellularLocation>
        <location evidence="1">Cell membrane</location>
        <topology evidence="1">Multi-pass membrane protein</topology>
    </subcellularLocation>
</comment>
<feature type="domain" description="Major facilitator superfamily (MFS) profile" evidence="7">
    <location>
        <begin position="30"/>
        <end position="426"/>
    </location>
</feature>
<feature type="transmembrane region" description="Helical" evidence="6">
    <location>
        <begin position="330"/>
        <end position="349"/>
    </location>
</feature>
<feature type="transmembrane region" description="Helical" evidence="6">
    <location>
        <begin position="121"/>
        <end position="139"/>
    </location>
</feature>
<evidence type="ECO:0000256" key="3">
    <source>
        <dbReference type="ARBA" id="ARBA00022692"/>
    </source>
</evidence>